<name>A0A1W1UXF7_9DEIO</name>
<reference evidence="1 2" key="1">
    <citation type="submission" date="2017-04" db="EMBL/GenBank/DDBJ databases">
        <authorList>
            <person name="Afonso C.L."/>
            <person name="Miller P.J."/>
            <person name="Scott M.A."/>
            <person name="Spackman E."/>
            <person name="Goraichik I."/>
            <person name="Dimitrov K.M."/>
            <person name="Suarez D.L."/>
            <person name="Swayne D.E."/>
        </authorList>
    </citation>
    <scope>NUCLEOTIDE SEQUENCE [LARGE SCALE GENOMIC DNA]</scope>
    <source>
        <strain evidence="1 2">KR-140</strain>
    </source>
</reference>
<dbReference type="OrthoDB" id="2060945at2"/>
<dbReference type="Gene3D" id="3.40.50.1110">
    <property type="entry name" value="SGNH hydrolase"/>
    <property type="match status" value="1"/>
</dbReference>
<keyword evidence="2" id="KW-1185">Reference proteome</keyword>
<dbReference type="STRING" id="695939.SAMN00790413_03530"/>
<dbReference type="InterPro" id="IPR036514">
    <property type="entry name" value="SGNH_hydro_sf"/>
</dbReference>
<accession>A0A1W1UXF7</accession>
<evidence type="ECO:0000313" key="2">
    <source>
        <dbReference type="Proteomes" id="UP000192582"/>
    </source>
</evidence>
<dbReference type="RefSeq" id="WP_084047453.1">
    <property type="nucleotide sequence ID" value="NZ_FWWU01000008.1"/>
</dbReference>
<organism evidence="1 2">
    <name type="scientific">Deinococcus hopiensis KR-140</name>
    <dbReference type="NCBI Taxonomy" id="695939"/>
    <lineage>
        <taxon>Bacteria</taxon>
        <taxon>Thermotogati</taxon>
        <taxon>Deinococcota</taxon>
        <taxon>Deinococci</taxon>
        <taxon>Deinococcales</taxon>
        <taxon>Deinococcaceae</taxon>
        <taxon>Deinococcus</taxon>
    </lineage>
</organism>
<evidence type="ECO:0000313" key="1">
    <source>
        <dbReference type="EMBL" id="SMB85762.1"/>
    </source>
</evidence>
<sequence length="499" mass="52254">MSERVKFFKVSALPGDLVSNTLYFVQSAVNQPITLYVTSNTSPVVASPVGQVVDVQDAIAALLQAGAGITLEQDPDTGTITINSTPGSWVGTAEMIGIGDSIMRGYLAGDNAGSWLNKLAALRGCSVINGGVDGSTVAVGGTDPMVSRYPTLVPLGFGGHVFDMGGANDFDQNLPLGVPGSTDTSTIYGASLVMGRGTLNRGPCFYHVCTPLWRGDYAEGTRRGTGFTYTMEMVRQAKRDVAAQLMREFPGRVELIETGRDLAPWLSGPGGFMNSDNLHPTGSGDTLIAQYVDMRATGASGTVLPPPTPNYSRTFADLSAGNLSGREGWIVYGESGTVTASGLEVAAPFDTQPRGILHALPEGVTRVAMRFTTANFLASPGNGVMLRAFHRLSDNRAICIWVYKAAANPTARLDAGILQGTNVTTTFIGANGPDIPSNDVWVEVQRGGGQMELRMWDAGSGVRPASATATVADDPMVADAFGISTIGSGTRLVKSISAQ</sequence>
<gene>
    <name evidence="1" type="ORF">SAMN00790413_03530</name>
</gene>
<dbReference type="EMBL" id="FWWU01000008">
    <property type="protein sequence ID" value="SMB85762.1"/>
    <property type="molecule type" value="Genomic_DNA"/>
</dbReference>
<dbReference type="SUPFAM" id="SSF52266">
    <property type="entry name" value="SGNH hydrolase"/>
    <property type="match status" value="1"/>
</dbReference>
<protein>
    <submittedName>
        <fullName evidence="1">Uncharacterized protein</fullName>
    </submittedName>
</protein>
<proteinExistence type="predicted"/>
<dbReference type="AlphaFoldDB" id="A0A1W1UXF7"/>
<dbReference type="Proteomes" id="UP000192582">
    <property type="component" value="Unassembled WGS sequence"/>
</dbReference>